<keyword evidence="5 18" id="KW-0812">Transmembrane</keyword>
<evidence type="ECO:0000256" key="6">
    <source>
        <dbReference type="ARBA" id="ARBA00022723"/>
    </source>
</evidence>
<dbReference type="InterPro" id="IPR027268">
    <property type="entry name" value="Peptidase_M4/M1_CTD_sf"/>
</dbReference>
<feature type="compositionally biased region" description="Polar residues" evidence="17">
    <location>
        <begin position="147"/>
        <end position="158"/>
    </location>
</feature>
<dbReference type="InterPro" id="IPR045357">
    <property type="entry name" value="Aminopeptidase_N-like_N"/>
</dbReference>
<dbReference type="GeneTree" id="ENSGT00940000160535"/>
<comment type="subcellular location">
    <subcellularLocation>
        <location evidence="1">Membrane</location>
        <topology evidence="1">Single-pass type II membrane protein</topology>
    </subcellularLocation>
</comment>
<dbReference type="CDD" id="cd09601">
    <property type="entry name" value="M1_APN-Q_like"/>
    <property type="match status" value="1"/>
</dbReference>
<dbReference type="GO" id="GO:0016020">
    <property type="term" value="C:membrane"/>
    <property type="evidence" value="ECO:0007669"/>
    <property type="project" value="UniProtKB-SubCell"/>
</dbReference>
<dbReference type="OMA" id="VIMMARI"/>
<dbReference type="Pfam" id="PF17900">
    <property type="entry name" value="Peptidase_M1_N"/>
    <property type="match status" value="1"/>
</dbReference>
<feature type="domain" description="Aminopeptidase N-like N-terminal" evidence="20">
    <location>
        <begin position="173"/>
        <end position="380"/>
    </location>
</feature>
<evidence type="ECO:0000256" key="8">
    <source>
        <dbReference type="ARBA" id="ARBA00022833"/>
    </source>
</evidence>
<evidence type="ECO:0000256" key="9">
    <source>
        <dbReference type="ARBA" id="ARBA00022968"/>
    </source>
</evidence>
<feature type="active site" description="Proton acceptor" evidence="14">
    <location>
        <position position="488"/>
    </location>
</feature>
<proteinExistence type="inferred from homology"/>
<dbReference type="Gene3D" id="1.10.390.10">
    <property type="entry name" value="Neutral Protease Domain 2"/>
    <property type="match status" value="1"/>
</dbReference>
<name>F6UVU4_MONDO</name>
<evidence type="ECO:0000256" key="17">
    <source>
        <dbReference type="SAM" id="MobiDB-lite"/>
    </source>
</evidence>
<feature type="domain" description="Peptidase M1 membrane alanine aminopeptidase" evidence="19">
    <location>
        <begin position="416"/>
        <end position="613"/>
    </location>
</feature>
<reference evidence="21" key="3">
    <citation type="submission" date="2025-09" db="UniProtKB">
        <authorList>
            <consortium name="Ensembl"/>
        </authorList>
    </citation>
    <scope>IDENTIFICATION</scope>
</reference>
<reference evidence="21 22" key="1">
    <citation type="journal article" date="2007" name="Nature">
        <title>Genome of the marsupial Monodelphis domestica reveals innovation in non-coding sequences.</title>
        <authorList>
            <person name="Mikkelsen T.S."/>
            <person name="Wakefield M.J."/>
            <person name="Aken B."/>
            <person name="Amemiya C.T."/>
            <person name="Chang J.L."/>
            <person name="Duke S."/>
            <person name="Garber M."/>
            <person name="Gentles A.J."/>
            <person name="Goodstadt L."/>
            <person name="Heger A."/>
            <person name="Jurka J."/>
            <person name="Kamal M."/>
            <person name="Mauceli E."/>
            <person name="Searle S.M."/>
            <person name="Sharpe T."/>
            <person name="Baker M.L."/>
            <person name="Batzer M.A."/>
            <person name="Benos P.V."/>
            <person name="Belov K."/>
            <person name="Clamp M."/>
            <person name="Cook A."/>
            <person name="Cuff J."/>
            <person name="Das R."/>
            <person name="Davidow L."/>
            <person name="Deakin J.E."/>
            <person name="Fazzari M.J."/>
            <person name="Glass J.L."/>
            <person name="Grabherr M."/>
            <person name="Greally J.M."/>
            <person name="Gu W."/>
            <person name="Hore T.A."/>
            <person name="Huttley G.A."/>
            <person name="Kleber M."/>
            <person name="Jirtle R.L."/>
            <person name="Koina E."/>
            <person name="Lee J.T."/>
            <person name="Mahony S."/>
            <person name="Marra M.A."/>
            <person name="Miller R.D."/>
            <person name="Nicholls R.D."/>
            <person name="Oda M."/>
            <person name="Papenfuss A.T."/>
            <person name="Parra Z.E."/>
            <person name="Pollock D.D."/>
            <person name="Ray D.A."/>
            <person name="Schein J.E."/>
            <person name="Speed T.P."/>
            <person name="Thompson K."/>
            <person name="VandeBerg J.L."/>
            <person name="Wade C.M."/>
            <person name="Walker J.A."/>
            <person name="Waters P.D."/>
            <person name="Webber C."/>
            <person name="Weidman J.R."/>
            <person name="Xie X."/>
            <person name="Zody M.C."/>
            <person name="Baldwin J."/>
            <person name="Abdouelleil A."/>
            <person name="Abdulkadir J."/>
            <person name="Abebe A."/>
            <person name="Abera B."/>
            <person name="Abreu J."/>
            <person name="Acer S.C."/>
            <person name="Aftuck L."/>
            <person name="Alexander A."/>
            <person name="An P."/>
            <person name="Anderson E."/>
            <person name="Anderson S."/>
            <person name="Arachi H."/>
            <person name="Azer M."/>
            <person name="Bachantsang P."/>
            <person name="Barry A."/>
            <person name="Bayul T."/>
            <person name="Berlin A."/>
            <person name="Bessette D."/>
            <person name="Bloom T."/>
            <person name="Bloom T."/>
            <person name="Boguslavskiy L."/>
            <person name="Bonnet C."/>
            <person name="Boukhgalter B."/>
            <person name="Bourzgui I."/>
            <person name="Brown A."/>
            <person name="Cahill P."/>
            <person name="Channer S."/>
            <person name="Cheshatsang Y."/>
            <person name="Chuda L."/>
            <person name="Citroen M."/>
            <person name="Collymore A."/>
            <person name="Cooke P."/>
            <person name="Costello M."/>
            <person name="D'Aco K."/>
            <person name="Daza R."/>
            <person name="De Haan G."/>
            <person name="DeGray S."/>
            <person name="DeMaso C."/>
            <person name="Dhargay N."/>
            <person name="Dooley K."/>
            <person name="Dooley E."/>
            <person name="Doricent M."/>
            <person name="Dorje P."/>
            <person name="Dorjee K."/>
            <person name="Dupes A."/>
            <person name="Elong R."/>
            <person name="Falk J."/>
            <person name="Farina A."/>
            <person name="Faro S."/>
            <person name="Ferguson D."/>
            <person name="Fisher S."/>
            <person name="Foley C.D."/>
            <person name="Franke A."/>
            <person name="Friedrich D."/>
            <person name="Gadbois L."/>
            <person name="Gearin G."/>
            <person name="Gearin C.R."/>
            <person name="Giannoukos G."/>
            <person name="Goode T."/>
            <person name="Graham J."/>
            <person name="Grandbois E."/>
            <person name="Grewal S."/>
            <person name="Gyaltsen K."/>
            <person name="Hafez N."/>
            <person name="Hagos B."/>
            <person name="Hall J."/>
            <person name="Henson C."/>
            <person name="Hollinger A."/>
            <person name="Honan T."/>
            <person name="Huard M.D."/>
            <person name="Hughes L."/>
            <person name="Hurhula B."/>
            <person name="Husby M.E."/>
            <person name="Kamat A."/>
            <person name="Kanga B."/>
            <person name="Kashin S."/>
            <person name="Khazanovich D."/>
            <person name="Kisner P."/>
            <person name="Lance K."/>
            <person name="Lara M."/>
            <person name="Lee W."/>
            <person name="Lennon N."/>
            <person name="Letendre F."/>
            <person name="LeVine R."/>
            <person name="Lipovsky A."/>
            <person name="Liu X."/>
            <person name="Liu J."/>
            <person name="Liu S."/>
            <person name="Lokyitsang T."/>
            <person name="Lokyitsang Y."/>
            <person name="Lubonja R."/>
            <person name="Lui A."/>
            <person name="MacDonald P."/>
            <person name="Magnisalis V."/>
            <person name="Maru K."/>
            <person name="Matthews C."/>
            <person name="McCusker W."/>
            <person name="McDonough S."/>
            <person name="Mehta T."/>
            <person name="Meldrim J."/>
            <person name="Meneus L."/>
            <person name="Mihai O."/>
            <person name="Mihalev A."/>
            <person name="Mihova T."/>
            <person name="Mittelman R."/>
            <person name="Mlenga V."/>
            <person name="Montmayeur A."/>
            <person name="Mulrain L."/>
            <person name="Navidi A."/>
            <person name="Naylor J."/>
            <person name="Negash T."/>
            <person name="Nguyen T."/>
            <person name="Nguyen N."/>
            <person name="Nicol R."/>
            <person name="Norbu C."/>
            <person name="Norbu N."/>
            <person name="Novod N."/>
            <person name="O'Neill B."/>
            <person name="Osman S."/>
            <person name="Markiewicz E."/>
            <person name="Oyono O.L."/>
            <person name="Patti C."/>
            <person name="Phunkhang P."/>
            <person name="Pierre F."/>
            <person name="Priest M."/>
            <person name="Raghuraman S."/>
            <person name="Rege F."/>
            <person name="Reyes R."/>
            <person name="Rise C."/>
            <person name="Rogov P."/>
            <person name="Ross K."/>
            <person name="Ryan E."/>
            <person name="Settipalli S."/>
            <person name="Shea T."/>
            <person name="Sherpa N."/>
            <person name="Shi L."/>
            <person name="Shih D."/>
            <person name="Sparrow T."/>
            <person name="Spaulding J."/>
            <person name="Stalker J."/>
            <person name="Stange-Thomann N."/>
            <person name="Stavropoulos S."/>
            <person name="Stone C."/>
            <person name="Strader C."/>
            <person name="Tesfaye S."/>
            <person name="Thomson T."/>
            <person name="Thoulutsang Y."/>
            <person name="Thoulutsang D."/>
            <person name="Topham K."/>
            <person name="Topping I."/>
            <person name="Tsamla T."/>
            <person name="Vassiliev H."/>
            <person name="Vo A."/>
            <person name="Wangchuk T."/>
            <person name="Wangdi T."/>
            <person name="Weiand M."/>
            <person name="Wilkinson J."/>
            <person name="Wilson A."/>
            <person name="Yadav S."/>
            <person name="Young G."/>
            <person name="Yu Q."/>
            <person name="Zembek L."/>
            <person name="Zhong D."/>
            <person name="Zimmer A."/>
            <person name="Zwirko Z."/>
            <person name="Jaffe D.B."/>
            <person name="Alvarez P."/>
            <person name="Brockman W."/>
            <person name="Butler J."/>
            <person name="Chin C."/>
            <person name="Gnerre S."/>
            <person name="MacCallum I."/>
            <person name="Graves J.A."/>
            <person name="Ponting C.P."/>
            <person name="Breen M."/>
            <person name="Samollow P.B."/>
            <person name="Lander E.S."/>
            <person name="Lindblad-Toh K."/>
        </authorList>
    </citation>
    <scope>NUCLEOTIDE SEQUENCE [LARGE SCALE GENOMIC DNA]</scope>
</reference>
<feature type="compositionally biased region" description="Polar residues" evidence="17">
    <location>
        <begin position="127"/>
        <end position="139"/>
    </location>
</feature>
<feature type="binding site" evidence="15">
    <location>
        <position position="510"/>
    </location>
    <ligand>
        <name>Zn(2+)</name>
        <dbReference type="ChEBI" id="CHEBI:29105"/>
        <note>catalytic</note>
    </ligand>
</feature>
<dbReference type="PANTHER" id="PTHR11533">
    <property type="entry name" value="PROTEASE M1 ZINC METALLOPROTEASE"/>
    <property type="match status" value="1"/>
</dbReference>
<keyword evidence="11" id="KW-0482">Metalloprotease</keyword>
<feature type="compositionally biased region" description="Polar residues" evidence="17">
    <location>
        <begin position="66"/>
        <end position="84"/>
    </location>
</feature>
<dbReference type="Gene3D" id="2.60.40.1730">
    <property type="entry name" value="tricorn interacting facor f3 domain"/>
    <property type="match status" value="1"/>
</dbReference>
<feature type="region of interest" description="Disordered" evidence="17">
    <location>
        <begin position="53"/>
        <end position="91"/>
    </location>
</feature>
<evidence type="ECO:0000256" key="11">
    <source>
        <dbReference type="ARBA" id="ARBA00023049"/>
    </source>
</evidence>
<dbReference type="MEROPS" id="M01.026"/>
<protein>
    <submittedName>
        <fullName evidence="21">Uncharacterized protein</fullName>
    </submittedName>
</protein>
<dbReference type="Proteomes" id="UP000002280">
    <property type="component" value="Chromosome 6"/>
</dbReference>
<dbReference type="InterPro" id="IPR034016">
    <property type="entry name" value="M1_APN-typ"/>
</dbReference>
<dbReference type="InterPro" id="IPR042097">
    <property type="entry name" value="Aminopeptidase_N-like_N_sf"/>
</dbReference>
<keyword evidence="8 15" id="KW-0862">Zinc</keyword>
<dbReference type="AlphaFoldDB" id="F6UVU4"/>
<evidence type="ECO:0000256" key="13">
    <source>
        <dbReference type="ARBA" id="ARBA00023180"/>
    </source>
</evidence>
<evidence type="ECO:0000256" key="15">
    <source>
        <dbReference type="PIRSR" id="PIRSR634016-3"/>
    </source>
</evidence>
<dbReference type="FunFam" id="2.60.40.1730:FF:000012">
    <property type="entry name" value="Aminopeptidase N"/>
    <property type="match status" value="1"/>
</dbReference>
<dbReference type="GO" id="GO:0006508">
    <property type="term" value="P:proteolysis"/>
    <property type="evidence" value="ECO:0007669"/>
    <property type="project" value="UniProtKB-KW"/>
</dbReference>
<evidence type="ECO:0000256" key="18">
    <source>
        <dbReference type="SAM" id="Phobius"/>
    </source>
</evidence>
<evidence type="ECO:0000259" key="19">
    <source>
        <dbReference type="Pfam" id="PF01433"/>
    </source>
</evidence>
<feature type="region of interest" description="Disordered" evidence="17">
    <location>
        <begin position="110"/>
        <end position="162"/>
    </location>
</feature>
<feature type="binding site" evidence="15">
    <location>
        <position position="491"/>
    </location>
    <ligand>
        <name>Zn(2+)</name>
        <dbReference type="ChEBI" id="CHEBI:29105"/>
        <note>catalytic</note>
    </ligand>
</feature>
<evidence type="ECO:0000256" key="16">
    <source>
        <dbReference type="PIRSR" id="PIRSR634016-4"/>
    </source>
</evidence>
<dbReference type="HOGENOM" id="CLU_003705_2_2_1"/>
<keyword evidence="13" id="KW-0325">Glycoprotein</keyword>
<evidence type="ECO:0000313" key="22">
    <source>
        <dbReference type="Proteomes" id="UP000002280"/>
    </source>
</evidence>
<dbReference type="eggNOG" id="KOG1046">
    <property type="taxonomic scope" value="Eukaryota"/>
</dbReference>
<keyword evidence="10 18" id="KW-1133">Transmembrane helix</keyword>
<dbReference type="PANTHER" id="PTHR11533:SF31">
    <property type="entry name" value="AMINOPEPTIDASE Q"/>
    <property type="match status" value="1"/>
</dbReference>
<feature type="transmembrane region" description="Helical" evidence="18">
    <location>
        <begin position="25"/>
        <end position="48"/>
    </location>
</feature>
<reference evidence="21" key="2">
    <citation type="submission" date="2025-08" db="UniProtKB">
        <authorList>
            <consortium name="Ensembl"/>
        </authorList>
    </citation>
    <scope>IDENTIFICATION</scope>
</reference>
<evidence type="ECO:0000256" key="10">
    <source>
        <dbReference type="ARBA" id="ARBA00022989"/>
    </source>
</evidence>
<dbReference type="InterPro" id="IPR050344">
    <property type="entry name" value="Peptidase_M1_aminopeptidases"/>
</dbReference>
<evidence type="ECO:0000256" key="5">
    <source>
        <dbReference type="ARBA" id="ARBA00022692"/>
    </source>
</evidence>
<dbReference type="InParanoid" id="F6UVU4"/>
<evidence type="ECO:0000256" key="3">
    <source>
        <dbReference type="ARBA" id="ARBA00022438"/>
    </source>
</evidence>
<dbReference type="GO" id="GO:0004177">
    <property type="term" value="F:aminopeptidase activity"/>
    <property type="evidence" value="ECO:0007669"/>
    <property type="project" value="UniProtKB-KW"/>
</dbReference>
<dbReference type="Ensembl" id="ENSMODT00000017370.3">
    <property type="protein sequence ID" value="ENSMODP00000017054.3"/>
    <property type="gene ID" value="ENSMODG00000013633.3"/>
</dbReference>
<dbReference type="PRINTS" id="PR00756">
    <property type="entry name" value="ALADIPTASE"/>
</dbReference>
<evidence type="ECO:0000256" key="1">
    <source>
        <dbReference type="ARBA" id="ARBA00004606"/>
    </source>
</evidence>
<feature type="binding site" evidence="15">
    <location>
        <position position="487"/>
    </location>
    <ligand>
        <name>Zn(2+)</name>
        <dbReference type="ChEBI" id="CHEBI:29105"/>
        <note>catalytic</note>
    </ligand>
</feature>
<dbReference type="InterPro" id="IPR014782">
    <property type="entry name" value="Peptidase_M1_dom"/>
</dbReference>
<evidence type="ECO:0000256" key="14">
    <source>
        <dbReference type="PIRSR" id="PIRSR634016-1"/>
    </source>
</evidence>
<comment type="cofactor">
    <cofactor evidence="15">
        <name>Zn(2+)</name>
        <dbReference type="ChEBI" id="CHEBI:29105"/>
    </cofactor>
    <text evidence="15">Binds 1 zinc ion per subunit.</text>
</comment>
<accession>F6UVU4</accession>
<keyword evidence="3" id="KW-0031">Aminopeptidase</keyword>
<sequence>MGVTGYSVDTMGVRSNSGFYLSRKLVTFLVIMISALLLIVAVLGSFYARCGHTSPQPPEKPGTAPQVHQQQIQEESHAAQTSATRAPETWPGTKPPIWSWNHLSQATPGPLDHWKLPTSGPRDYISRPTSEPQDHTTPATLEPRDNLTLSTSGPQLYPTNEPWRYPRLPSDLVPLHYDLELWPGLRPDRIEETSTLFSGRLNITVLCVSPTSRVLLHSLRLSYKSVEVLGPLPEGLQEDEEQRPVGQVAVNRVWEVQEMEYVVLELMETLQPGRHYVLQFNYSGLVNQEKDGLFVNLYSDQKERRALISSQMEPTYARTVFPSFDEPAMKATFSITLVHHPVYVAISNMPVIGKSEREDIDGSKWMVTRFETTPLMSTYLTAFAVCDYNFVNGTERGKEVRIWAQKDSIANGHADYALTIAGPIFSLMEDLLNSSYPLPKMDLIGLPFFNNQAMENWGLIVFDDYMLLEKKNDYPERKFFILSTVAHEIAHQWFGNLVTAKWWNDIWLNEGFATYFELELSKRLDPQIMKFQDGYFYDNYMSQLLTEDTALNSRTVSTEVKNYTHTSEIKALFGKYVYLKGACLVRMLSKFLGENLFFSGLQSYFKTFAFSNPSAR</sequence>
<dbReference type="SUPFAM" id="SSF63737">
    <property type="entry name" value="Leukotriene A4 hydrolase N-terminal domain"/>
    <property type="match status" value="1"/>
</dbReference>
<keyword evidence="12 18" id="KW-0472">Membrane</keyword>
<evidence type="ECO:0000256" key="2">
    <source>
        <dbReference type="ARBA" id="ARBA00010136"/>
    </source>
</evidence>
<keyword evidence="9" id="KW-0735">Signal-anchor</keyword>
<keyword evidence="4" id="KW-0645">Protease</keyword>
<dbReference type="STRING" id="13616.ENSMODP00000017054"/>
<dbReference type="FunFam" id="1.10.390.10:FF:000013">
    <property type="entry name" value="Aminopeptidase N"/>
    <property type="match status" value="1"/>
</dbReference>
<dbReference type="GO" id="GO:0008270">
    <property type="term" value="F:zinc ion binding"/>
    <property type="evidence" value="ECO:0007669"/>
    <property type="project" value="InterPro"/>
</dbReference>
<keyword evidence="22" id="KW-1185">Reference proteome</keyword>
<evidence type="ECO:0000259" key="20">
    <source>
        <dbReference type="Pfam" id="PF17900"/>
    </source>
</evidence>
<dbReference type="Bgee" id="ENSMODG00000013633">
    <property type="expression patterns" value="Expressed in skeletal muscle tissue and 2 other cell types or tissues"/>
</dbReference>
<evidence type="ECO:0000313" key="21">
    <source>
        <dbReference type="Ensembl" id="ENSMODP00000017054.3"/>
    </source>
</evidence>
<dbReference type="InterPro" id="IPR001930">
    <property type="entry name" value="Peptidase_M1"/>
</dbReference>
<dbReference type="SUPFAM" id="SSF55486">
    <property type="entry name" value="Metalloproteases ('zincins'), catalytic domain"/>
    <property type="match status" value="1"/>
</dbReference>
<organism evidence="21 22">
    <name type="scientific">Monodelphis domestica</name>
    <name type="common">Gray short-tailed opossum</name>
    <dbReference type="NCBI Taxonomy" id="13616"/>
    <lineage>
        <taxon>Eukaryota</taxon>
        <taxon>Metazoa</taxon>
        <taxon>Chordata</taxon>
        <taxon>Craniata</taxon>
        <taxon>Vertebrata</taxon>
        <taxon>Euteleostomi</taxon>
        <taxon>Mammalia</taxon>
        <taxon>Metatheria</taxon>
        <taxon>Didelphimorphia</taxon>
        <taxon>Didelphidae</taxon>
        <taxon>Monodelphis</taxon>
    </lineage>
</organism>
<comment type="similarity">
    <text evidence="2">Belongs to the peptidase M1 family.</text>
</comment>
<keyword evidence="7" id="KW-0378">Hydrolase</keyword>
<evidence type="ECO:0000256" key="12">
    <source>
        <dbReference type="ARBA" id="ARBA00023136"/>
    </source>
</evidence>
<dbReference type="GO" id="GO:0008237">
    <property type="term" value="F:metallopeptidase activity"/>
    <property type="evidence" value="ECO:0007669"/>
    <property type="project" value="UniProtKB-KW"/>
</dbReference>
<feature type="site" description="Transition state stabilizer" evidence="16">
    <location>
        <position position="578"/>
    </location>
</feature>
<dbReference type="Pfam" id="PF01433">
    <property type="entry name" value="Peptidase_M1"/>
    <property type="match status" value="1"/>
</dbReference>
<evidence type="ECO:0000256" key="7">
    <source>
        <dbReference type="ARBA" id="ARBA00022801"/>
    </source>
</evidence>
<evidence type="ECO:0000256" key="4">
    <source>
        <dbReference type="ARBA" id="ARBA00022670"/>
    </source>
</evidence>
<keyword evidence="6 15" id="KW-0479">Metal-binding</keyword>